<sequence length="243" mass="25208">MTRVALVTGGSRGIGRAVAEKLADSGYAIVVNYSTSSAEAADVVKALAPRTRAIAIQADVSDAAAVHAMAEQVNAEFGRVDVLVNNAGQTLVGDWRTLAPETWNRALEVNLTGVFNCVQAFAPMLTESGDGRIVNIGTIYSDIGNGFVAGYAAAKAGIRSLTRVFAKELAPRVLVNTIAPGDIDTEMTRSAGPDFIAATIEKTPLARLGRPEEIAALVAFLASADAGFITGQTIVCDGGRSIV</sequence>
<evidence type="ECO:0000313" key="3">
    <source>
        <dbReference type="EMBL" id="GES05863.1"/>
    </source>
</evidence>
<dbReference type="GO" id="GO:0016491">
    <property type="term" value="F:oxidoreductase activity"/>
    <property type="evidence" value="ECO:0007669"/>
    <property type="project" value="UniProtKB-KW"/>
</dbReference>
<evidence type="ECO:0000256" key="2">
    <source>
        <dbReference type="ARBA" id="ARBA00023002"/>
    </source>
</evidence>
<keyword evidence="2" id="KW-0560">Oxidoreductase</keyword>
<keyword evidence="4" id="KW-1185">Reference proteome</keyword>
<dbReference type="InterPro" id="IPR036291">
    <property type="entry name" value="NAD(P)-bd_dom_sf"/>
</dbReference>
<organism evidence="3 4">
    <name type="scientific">Acrocarpospora corrugata</name>
    <dbReference type="NCBI Taxonomy" id="35763"/>
    <lineage>
        <taxon>Bacteria</taxon>
        <taxon>Bacillati</taxon>
        <taxon>Actinomycetota</taxon>
        <taxon>Actinomycetes</taxon>
        <taxon>Streptosporangiales</taxon>
        <taxon>Streptosporangiaceae</taxon>
        <taxon>Acrocarpospora</taxon>
    </lineage>
</organism>
<dbReference type="SUPFAM" id="SSF51735">
    <property type="entry name" value="NAD(P)-binding Rossmann-fold domains"/>
    <property type="match status" value="1"/>
</dbReference>
<dbReference type="EMBL" id="BLAD01000115">
    <property type="protein sequence ID" value="GES05863.1"/>
    <property type="molecule type" value="Genomic_DNA"/>
</dbReference>
<dbReference type="AlphaFoldDB" id="A0A5M3WFE5"/>
<dbReference type="FunFam" id="3.40.50.720:FF:000173">
    <property type="entry name" value="3-oxoacyl-[acyl-carrier protein] reductase"/>
    <property type="match status" value="1"/>
</dbReference>
<dbReference type="Pfam" id="PF13561">
    <property type="entry name" value="adh_short_C2"/>
    <property type="match status" value="1"/>
</dbReference>
<accession>A0A5M3WFE5</accession>
<dbReference type="PANTHER" id="PTHR42879:SF2">
    <property type="entry name" value="3-OXOACYL-[ACYL-CARRIER-PROTEIN] REDUCTASE FABG"/>
    <property type="match status" value="1"/>
</dbReference>
<evidence type="ECO:0000313" key="4">
    <source>
        <dbReference type="Proteomes" id="UP000334990"/>
    </source>
</evidence>
<protein>
    <submittedName>
        <fullName evidence="3">Beta-ketoacyl-ACP reductase</fullName>
    </submittedName>
</protein>
<dbReference type="Gene3D" id="3.40.50.720">
    <property type="entry name" value="NAD(P)-binding Rossmann-like Domain"/>
    <property type="match status" value="1"/>
</dbReference>
<comment type="caution">
    <text evidence="3">The sequence shown here is derived from an EMBL/GenBank/DDBJ whole genome shotgun (WGS) entry which is preliminary data.</text>
</comment>
<comment type="similarity">
    <text evidence="1">Belongs to the short-chain dehydrogenases/reductases (SDR) family.</text>
</comment>
<dbReference type="Proteomes" id="UP000334990">
    <property type="component" value="Unassembled WGS sequence"/>
</dbReference>
<dbReference type="PRINTS" id="PR00080">
    <property type="entry name" value="SDRFAMILY"/>
</dbReference>
<dbReference type="InterPro" id="IPR002347">
    <property type="entry name" value="SDR_fam"/>
</dbReference>
<dbReference type="InterPro" id="IPR050259">
    <property type="entry name" value="SDR"/>
</dbReference>
<name>A0A5M3WFE5_9ACTN</name>
<dbReference type="PANTHER" id="PTHR42879">
    <property type="entry name" value="3-OXOACYL-(ACYL-CARRIER-PROTEIN) REDUCTASE"/>
    <property type="match status" value="1"/>
</dbReference>
<proteinExistence type="inferred from homology"/>
<reference evidence="3 4" key="1">
    <citation type="submission" date="2019-10" db="EMBL/GenBank/DDBJ databases">
        <title>Whole genome shotgun sequence of Acrocarpospora corrugata NBRC 13972.</title>
        <authorList>
            <person name="Ichikawa N."/>
            <person name="Kimura A."/>
            <person name="Kitahashi Y."/>
            <person name="Komaki H."/>
            <person name="Oguchi A."/>
        </authorList>
    </citation>
    <scope>NUCLEOTIDE SEQUENCE [LARGE SCALE GENOMIC DNA]</scope>
    <source>
        <strain evidence="3 4">NBRC 13972</strain>
    </source>
</reference>
<dbReference type="PRINTS" id="PR00081">
    <property type="entry name" value="GDHRDH"/>
</dbReference>
<gene>
    <name evidence="3" type="ORF">Acor_79320</name>
</gene>
<evidence type="ECO:0000256" key="1">
    <source>
        <dbReference type="ARBA" id="ARBA00006484"/>
    </source>
</evidence>